<name>A0ABW5LJ98_9FLAO</name>
<reference evidence="2" key="1">
    <citation type="journal article" date="2019" name="Int. J. Syst. Evol. Microbiol.">
        <title>The Global Catalogue of Microorganisms (GCM) 10K type strain sequencing project: providing services to taxonomists for standard genome sequencing and annotation.</title>
        <authorList>
            <consortium name="The Broad Institute Genomics Platform"/>
            <consortium name="The Broad Institute Genome Sequencing Center for Infectious Disease"/>
            <person name="Wu L."/>
            <person name="Ma J."/>
        </authorList>
    </citation>
    <scope>NUCLEOTIDE SEQUENCE [LARGE SCALE GENOMIC DNA]</scope>
    <source>
        <strain evidence="2">KCTC 52274</strain>
    </source>
</reference>
<gene>
    <name evidence="1" type="ORF">ACFSR1_19885</name>
</gene>
<proteinExistence type="predicted"/>
<evidence type="ECO:0000313" key="1">
    <source>
        <dbReference type="EMBL" id="MFD2564948.1"/>
    </source>
</evidence>
<sequence length="154" mass="17395">MIDKEPVIHCTSADCSGQYEGPEFVKGSDVAHQFSNKMSAAVGDKLKELFKKGEYAKVDFDNIVMTTKGMGSGQVVYYLKIPFKRVDQPCDAYTSFDHVGGWNHAPALEARKKQLQNALMPNHKLAISELITTPEGLQEYWIQWKNKTTQFMCK</sequence>
<keyword evidence="2" id="KW-1185">Reference proteome</keyword>
<dbReference type="RefSeq" id="WP_378294798.1">
    <property type="nucleotide sequence ID" value="NZ_JBHULE010000035.1"/>
</dbReference>
<evidence type="ECO:0000313" key="2">
    <source>
        <dbReference type="Proteomes" id="UP001597319"/>
    </source>
</evidence>
<comment type="caution">
    <text evidence="1">The sequence shown here is derived from an EMBL/GenBank/DDBJ whole genome shotgun (WGS) entry which is preliminary data.</text>
</comment>
<dbReference type="EMBL" id="JBHULE010000035">
    <property type="protein sequence ID" value="MFD2564948.1"/>
    <property type="molecule type" value="Genomic_DNA"/>
</dbReference>
<accession>A0ABW5LJ98</accession>
<protein>
    <submittedName>
        <fullName evidence="1">Uncharacterized protein</fullName>
    </submittedName>
</protein>
<organism evidence="1 2">
    <name type="scientific">Aquimarina rubra</name>
    <dbReference type="NCBI Taxonomy" id="1920033"/>
    <lineage>
        <taxon>Bacteria</taxon>
        <taxon>Pseudomonadati</taxon>
        <taxon>Bacteroidota</taxon>
        <taxon>Flavobacteriia</taxon>
        <taxon>Flavobacteriales</taxon>
        <taxon>Flavobacteriaceae</taxon>
        <taxon>Aquimarina</taxon>
    </lineage>
</organism>
<dbReference type="Proteomes" id="UP001597319">
    <property type="component" value="Unassembled WGS sequence"/>
</dbReference>